<gene>
    <name evidence="2" type="ORF">MATL_G00002250</name>
</gene>
<proteinExistence type="predicted"/>
<evidence type="ECO:0000313" key="3">
    <source>
        <dbReference type="Proteomes" id="UP001046870"/>
    </source>
</evidence>
<dbReference type="EMBL" id="JAFDVH010000001">
    <property type="protein sequence ID" value="KAG7491316.1"/>
    <property type="molecule type" value="Genomic_DNA"/>
</dbReference>
<feature type="compositionally biased region" description="Basic residues" evidence="1">
    <location>
        <begin position="61"/>
        <end position="70"/>
    </location>
</feature>
<dbReference type="AlphaFoldDB" id="A0A9D3QGN4"/>
<dbReference type="Proteomes" id="UP001046870">
    <property type="component" value="Chromosome 1"/>
</dbReference>
<accession>A0A9D3QGN4</accession>
<keyword evidence="3" id="KW-1185">Reference proteome</keyword>
<organism evidence="2 3">
    <name type="scientific">Megalops atlanticus</name>
    <name type="common">Tarpon</name>
    <name type="synonym">Clupea gigantea</name>
    <dbReference type="NCBI Taxonomy" id="7932"/>
    <lineage>
        <taxon>Eukaryota</taxon>
        <taxon>Metazoa</taxon>
        <taxon>Chordata</taxon>
        <taxon>Craniata</taxon>
        <taxon>Vertebrata</taxon>
        <taxon>Euteleostomi</taxon>
        <taxon>Actinopterygii</taxon>
        <taxon>Neopterygii</taxon>
        <taxon>Teleostei</taxon>
        <taxon>Elopiformes</taxon>
        <taxon>Megalopidae</taxon>
        <taxon>Megalops</taxon>
    </lineage>
</organism>
<reference evidence="2" key="1">
    <citation type="submission" date="2021-01" db="EMBL/GenBank/DDBJ databases">
        <authorList>
            <person name="Zahm M."/>
            <person name="Roques C."/>
            <person name="Cabau C."/>
            <person name="Klopp C."/>
            <person name="Donnadieu C."/>
            <person name="Jouanno E."/>
            <person name="Lampietro C."/>
            <person name="Louis A."/>
            <person name="Herpin A."/>
            <person name="Echchiki A."/>
            <person name="Berthelot C."/>
            <person name="Parey E."/>
            <person name="Roest-Crollius H."/>
            <person name="Braasch I."/>
            <person name="Postlethwait J."/>
            <person name="Bobe J."/>
            <person name="Montfort J."/>
            <person name="Bouchez O."/>
            <person name="Begum T."/>
            <person name="Mejri S."/>
            <person name="Adams A."/>
            <person name="Chen W.-J."/>
            <person name="Guiguen Y."/>
        </authorList>
    </citation>
    <scope>NUCLEOTIDE SEQUENCE</scope>
    <source>
        <strain evidence="2">YG-15Mar2019-1</strain>
        <tissue evidence="2">Brain</tissue>
    </source>
</reference>
<evidence type="ECO:0000313" key="2">
    <source>
        <dbReference type="EMBL" id="KAG7491316.1"/>
    </source>
</evidence>
<feature type="region of interest" description="Disordered" evidence="1">
    <location>
        <begin position="1"/>
        <end position="90"/>
    </location>
</feature>
<evidence type="ECO:0000256" key="1">
    <source>
        <dbReference type="SAM" id="MobiDB-lite"/>
    </source>
</evidence>
<sequence>MKYRRNQGLPSLPCLHSDISSVQTQSRTAVDVQLSPVGQSDAQKGDDVVYSDLVLDDEKNKRKKKKKKTTKSNDGEVTYSTVRGGCREQE</sequence>
<comment type="caution">
    <text evidence="2">The sequence shown here is derived from an EMBL/GenBank/DDBJ whole genome shotgun (WGS) entry which is preliminary data.</text>
</comment>
<protein>
    <submittedName>
        <fullName evidence="2">Uncharacterized protein</fullName>
    </submittedName>
</protein>
<name>A0A9D3QGN4_MEGAT</name>
<feature type="compositionally biased region" description="Polar residues" evidence="1">
    <location>
        <begin position="18"/>
        <end position="28"/>
    </location>
</feature>